<dbReference type="EMBL" id="BMNL01000003">
    <property type="protein sequence ID" value="GGP21670.1"/>
    <property type="molecule type" value="Genomic_DNA"/>
</dbReference>
<proteinExistence type="predicted"/>
<evidence type="ECO:0000313" key="1">
    <source>
        <dbReference type="EMBL" id="GGP21670.1"/>
    </source>
</evidence>
<reference evidence="1" key="1">
    <citation type="journal article" date="2014" name="Int. J. Syst. Evol. Microbiol.">
        <title>Complete genome sequence of Corynebacterium casei LMG S-19264T (=DSM 44701T), isolated from a smear-ripened cheese.</title>
        <authorList>
            <consortium name="US DOE Joint Genome Institute (JGI-PGF)"/>
            <person name="Walter F."/>
            <person name="Albersmeier A."/>
            <person name="Kalinowski J."/>
            <person name="Ruckert C."/>
        </authorList>
    </citation>
    <scope>NUCLEOTIDE SEQUENCE</scope>
    <source>
        <strain evidence="1">JCM 10088</strain>
    </source>
</reference>
<comment type="caution">
    <text evidence="1">The sequence shown here is derived from an EMBL/GenBank/DDBJ whole genome shotgun (WGS) entry which is preliminary data.</text>
</comment>
<dbReference type="AlphaFoldDB" id="A0A830GUQ2"/>
<gene>
    <name evidence="1" type="ORF">GCM10007981_14420</name>
</gene>
<keyword evidence="2" id="KW-1185">Reference proteome</keyword>
<name>A0A830GUQ2_9CREN</name>
<accession>A0A830GUQ2</accession>
<evidence type="ECO:0000313" key="2">
    <source>
        <dbReference type="Proteomes" id="UP000610960"/>
    </source>
</evidence>
<protein>
    <submittedName>
        <fullName evidence="1">Uncharacterized protein</fullName>
    </submittedName>
</protein>
<sequence length="344" mass="38994">MDFIVLAFNHGNGPYTRAYQLARLVRRYAGTSAPIVVPWIYEEQASILNQFGDDYLLSRELGNALKPALYWGGPFLDYARKLPHVGDAVGRRFMDLSIGKIKVRDARDRQFEVRIEDPLYINAYPAIMLPAYVLSLHEHVMLRRYADEFGVDVGDEVIDWFSKAEKGILTFVSAPAGACFNGFKPVDEIIIPPAVHKYRREIYRFRGVRVIGSGVEAANAALKSYKYGSGRKVIVTRGGLATVWEAWLQGIPVLIPPPRPGEDPEIIYNIRVFEGWKMAHLLMDWRRDLNIAVRYAMERTDKLIPRPLGISAAAAAIARHLKGKRVDLMGKYDWLCREEPPGLH</sequence>
<reference evidence="1" key="2">
    <citation type="submission" date="2020-09" db="EMBL/GenBank/DDBJ databases">
        <authorList>
            <person name="Sun Q."/>
            <person name="Ohkuma M."/>
        </authorList>
    </citation>
    <scope>NUCLEOTIDE SEQUENCE</scope>
    <source>
        <strain evidence="1">JCM 10088</strain>
    </source>
</reference>
<organism evidence="1 2">
    <name type="scientific">Thermocladium modestius</name>
    <dbReference type="NCBI Taxonomy" id="62609"/>
    <lineage>
        <taxon>Archaea</taxon>
        <taxon>Thermoproteota</taxon>
        <taxon>Thermoprotei</taxon>
        <taxon>Thermoproteales</taxon>
        <taxon>Thermoproteaceae</taxon>
        <taxon>Thermocladium</taxon>
    </lineage>
</organism>
<dbReference type="Proteomes" id="UP000610960">
    <property type="component" value="Unassembled WGS sequence"/>
</dbReference>
<dbReference type="RefSeq" id="WP_188596733.1">
    <property type="nucleotide sequence ID" value="NZ_BMNL01000003.1"/>
</dbReference>